<evidence type="ECO:0000313" key="1">
    <source>
        <dbReference type="EMBL" id="AUG85392.1"/>
    </source>
</evidence>
<name>A0A2H5BHB8_9CAUD</name>
<reference evidence="2" key="1">
    <citation type="submission" date="2017-12" db="EMBL/GenBank/DDBJ databases">
        <authorList>
            <person name="Page C.L."/>
            <person name="McFadden E.F."/>
            <person name="Syed A.X."/>
            <person name="Lafty E.M."/>
            <person name="Hyatt D.A."/>
            <person name="Farronato D.M."/>
            <person name="Dong S.Z."/>
            <person name="Apostolopoulos E.L."/>
            <person name="Broussard G.W."/>
        </authorList>
    </citation>
    <scope>NUCLEOTIDE SEQUENCE [LARGE SCALE GENOMIC DNA]</scope>
</reference>
<organism evidence="1 2">
    <name type="scientific">Vibrio phage Thalassa</name>
    <dbReference type="NCBI Taxonomy" id="2570301"/>
    <lineage>
        <taxon>Viruses</taxon>
        <taxon>Duplodnaviria</taxon>
        <taxon>Heunggongvirae</taxon>
        <taxon>Uroviricota</taxon>
        <taxon>Caudoviricetes</taxon>
        <taxon>Demerecviridae</taxon>
        <taxon>Ermolyevavirinae</taxon>
        <taxon>Thalassavirus</taxon>
        <taxon>Thalassavirus thalassa</taxon>
    </lineage>
</organism>
<accession>A0A2H5BHB8</accession>
<protein>
    <submittedName>
        <fullName evidence="1">Uncharacterized protein</fullName>
    </submittedName>
</protein>
<dbReference type="Proteomes" id="UP000240962">
    <property type="component" value="Segment"/>
</dbReference>
<gene>
    <name evidence="1" type="ORF">THALASSA_213</name>
</gene>
<keyword evidence="2" id="KW-1185">Reference proteome</keyword>
<sequence length="74" mass="8894">MSFLHLSDSHLQAQRTSSRLDFYPSRRLAIRMAYCKPLQYTVLYKILPYTVPYKIWHDSCLLKSYPQLYIYTSL</sequence>
<dbReference type="EMBL" id="MG649967">
    <property type="protein sequence ID" value="AUG85392.1"/>
    <property type="molecule type" value="Genomic_DNA"/>
</dbReference>
<proteinExistence type="predicted"/>
<evidence type="ECO:0000313" key="2">
    <source>
        <dbReference type="Proteomes" id="UP000240962"/>
    </source>
</evidence>